<name>A0ACC0FKF0_9ERIC</name>
<keyword evidence="2" id="KW-1185">Reference proteome</keyword>
<reference evidence="1 2" key="1">
    <citation type="journal article" date="2022" name="Plant J.">
        <title>Chromosome-level genome of Camellia lanceoleosa provides a valuable resource for understanding genome evolution and self-incompatibility.</title>
        <authorList>
            <person name="Gong W."/>
            <person name="Xiao S."/>
            <person name="Wang L."/>
            <person name="Liao Z."/>
            <person name="Chang Y."/>
            <person name="Mo W."/>
            <person name="Hu G."/>
            <person name="Li W."/>
            <person name="Zhao G."/>
            <person name="Zhu H."/>
            <person name="Hu X."/>
            <person name="Ji K."/>
            <person name="Xiang X."/>
            <person name="Song Q."/>
            <person name="Yuan D."/>
            <person name="Jin S."/>
            <person name="Zhang L."/>
        </authorList>
    </citation>
    <scope>NUCLEOTIDE SEQUENCE [LARGE SCALE GENOMIC DNA]</scope>
    <source>
        <strain evidence="1">SQ_2022a</strain>
    </source>
</reference>
<comment type="caution">
    <text evidence="1">The sequence shown here is derived from an EMBL/GenBank/DDBJ whole genome shotgun (WGS) entry which is preliminary data.</text>
</comment>
<evidence type="ECO:0000313" key="1">
    <source>
        <dbReference type="EMBL" id="KAI7988411.1"/>
    </source>
</evidence>
<dbReference type="Proteomes" id="UP001060215">
    <property type="component" value="Chromosome 14"/>
</dbReference>
<organism evidence="1 2">
    <name type="scientific">Camellia lanceoleosa</name>
    <dbReference type="NCBI Taxonomy" id="1840588"/>
    <lineage>
        <taxon>Eukaryota</taxon>
        <taxon>Viridiplantae</taxon>
        <taxon>Streptophyta</taxon>
        <taxon>Embryophyta</taxon>
        <taxon>Tracheophyta</taxon>
        <taxon>Spermatophyta</taxon>
        <taxon>Magnoliopsida</taxon>
        <taxon>eudicotyledons</taxon>
        <taxon>Gunneridae</taxon>
        <taxon>Pentapetalae</taxon>
        <taxon>asterids</taxon>
        <taxon>Ericales</taxon>
        <taxon>Theaceae</taxon>
        <taxon>Camellia</taxon>
    </lineage>
</organism>
<protein>
    <submittedName>
        <fullName evidence="1">Ankyrin repeat-containing protein BDA1</fullName>
    </submittedName>
</protein>
<evidence type="ECO:0000313" key="2">
    <source>
        <dbReference type="Proteomes" id="UP001060215"/>
    </source>
</evidence>
<accession>A0ACC0FKF0</accession>
<gene>
    <name evidence="1" type="ORF">LOK49_LG13G02965</name>
</gene>
<proteinExistence type="predicted"/>
<dbReference type="EMBL" id="CM045771">
    <property type="protein sequence ID" value="KAI7988411.1"/>
    <property type="molecule type" value="Genomic_DNA"/>
</dbReference>
<sequence>MEEIQQKLLKAAIEGDTPLLVEMHTQNPLILNRVTVGCFYETPLHVAALRGHVEFARKLVSLDSELAQVLDSQGSSPLHLASAKGYIQIVKLLVAAKPEMCKVLDRDGFNPLHLAAIKGKVEVLRELVGKMPQAALPKLNHRQTILHLCVKHFQMDALKLLMEETDDVQILGLVNATDDYGYTILHLAVADKQIRSRRGVEDWEIGNSVQEAGGLKAADIPLSGNGNRSARPSNMLSIVHDQSRTPLPAQTSNNLRSQTAAATLPSNGSNNPQIPSFLRHDTTRSSAQGDQSKHKLNDQGQWLAKKRDALMVVASLLATMAFQAVVNPPGGVWQDDKPVDSQVQG</sequence>